<dbReference type="EMBL" id="JASHIF010000004">
    <property type="protein sequence ID" value="MDI9858838.1"/>
    <property type="molecule type" value="Genomic_DNA"/>
</dbReference>
<dbReference type="Proteomes" id="UP001236507">
    <property type="component" value="Unassembled WGS sequence"/>
</dbReference>
<evidence type="ECO:0000313" key="1">
    <source>
        <dbReference type="EMBL" id="MDI9858838.1"/>
    </source>
</evidence>
<accession>A0ABT6Y6U7</accession>
<comment type="caution">
    <text evidence="1">The sequence shown here is derived from an EMBL/GenBank/DDBJ whole genome shotgun (WGS) entry which is preliminary data.</text>
</comment>
<dbReference type="RefSeq" id="WP_095166510.1">
    <property type="nucleotide sequence ID" value="NZ_JASHIF010000004.1"/>
</dbReference>
<evidence type="ECO:0000313" key="2">
    <source>
        <dbReference type="Proteomes" id="UP001236507"/>
    </source>
</evidence>
<reference evidence="1 2" key="1">
    <citation type="submission" date="2023-05" db="EMBL/GenBank/DDBJ databases">
        <title>Novel species of genus Flectobacillus isolated from stream in China.</title>
        <authorList>
            <person name="Lu H."/>
        </authorList>
    </citation>
    <scope>NUCLEOTIDE SEQUENCE [LARGE SCALE GENOMIC DNA]</scope>
    <source>
        <strain evidence="1 2">KCTC 42575</strain>
    </source>
</reference>
<keyword evidence="2" id="KW-1185">Reference proteome</keyword>
<name>A0ABT6Y6U7_9BACT</name>
<protein>
    <submittedName>
        <fullName evidence="1">Uncharacterized protein</fullName>
    </submittedName>
</protein>
<proteinExistence type="predicted"/>
<sequence length="62" mass="7242">MAKKKDNTKNELPKVHDELAGFDITINSFGEINRTVDINKINEFLNKHMDDKKLRGRDDLEK</sequence>
<organism evidence="1 2">
    <name type="scientific">Flectobacillus roseus</name>
    <dbReference type="NCBI Taxonomy" id="502259"/>
    <lineage>
        <taxon>Bacteria</taxon>
        <taxon>Pseudomonadati</taxon>
        <taxon>Bacteroidota</taxon>
        <taxon>Cytophagia</taxon>
        <taxon>Cytophagales</taxon>
        <taxon>Flectobacillaceae</taxon>
        <taxon>Flectobacillus</taxon>
    </lineage>
</organism>
<gene>
    <name evidence="1" type="ORF">QM524_06445</name>
</gene>